<dbReference type="Pfam" id="PF00095">
    <property type="entry name" value="WAP"/>
    <property type="match status" value="1"/>
</dbReference>
<dbReference type="SUPFAM" id="SSF57256">
    <property type="entry name" value="Elafin-like"/>
    <property type="match status" value="1"/>
</dbReference>
<keyword evidence="3" id="KW-1015">Disulfide bond</keyword>
<dbReference type="PROSITE" id="PS51390">
    <property type="entry name" value="WAP"/>
    <property type="match status" value="1"/>
</dbReference>
<proteinExistence type="inferred from homology"/>
<dbReference type="GO" id="GO:0030414">
    <property type="term" value="F:peptidase inhibitor activity"/>
    <property type="evidence" value="ECO:0007669"/>
    <property type="project" value="InterPro"/>
</dbReference>
<dbReference type="AlphaFoldDB" id="A0A670YHS8"/>
<sequence length="85" mass="9825">LKLPGLEKYILIDSTSFPLYCTLPLPEFPIQQKPGTCPINYCNCIQPEDDKCRTDYDCEEKKKCCYYCCSMNCVNPWASPKLCQK</sequence>
<dbReference type="OMA" id="INYCNCI"/>
<name>A0A670YHS8_PSETE</name>
<dbReference type="InterPro" id="IPR008197">
    <property type="entry name" value="WAP_dom"/>
</dbReference>
<dbReference type="Gene3D" id="4.10.75.10">
    <property type="entry name" value="Elafin-like"/>
    <property type="match status" value="1"/>
</dbReference>
<keyword evidence="7" id="KW-1185">Reference proteome</keyword>
<evidence type="ECO:0000256" key="4">
    <source>
        <dbReference type="ARBA" id="ARBA00035122"/>
    </source>
</evidence>
<evidence type="ECO:0000259" key="5">
    <source>
        <dbReference type="PROSITE" id="PS51390"/>
    </source>
</evidence>
<evidence type="ECO:0000313" key="7">
    <source>
        <dbReference type="Proteomes" id="UP000472273"/>
    </source>
</evidence>
<reference evidence="6" key="1">
    <citation type="submission" date="2025-08" db="UniProtKB">
        <authorList>
            <consortium name="Ensembl"/>
        </authorList>
    </citation>
    <scope>IDENTIFICATION</scope>
</reference>
<dbReference type="GO" id="GO:0005576">
    <property type="term" value="C:extracellular region"/>
    <property type="evidence" value="ECO:0007669"/>
    <property type="project" value="InterPro"/>
</dbReference>
<evidence type="ECO:0000256" key="1">
    <source>
        <dbReference type="ARBA" id="ARBA00022529"/>
    </source>
</evidence>
<evidence type="ECO:0000313" key="6">
    <source>
        <dbReference type="Ensembl" id="ENSPTXP00000010589.1"/>
    </source>
</evidence>
<protein>
    <recommendedName>
        <fullName evidence="5">WAP domain-containing protein</fullName>
    </recommendedName>
</protein>
<comment type="similarity">
    <text evidence="4">Belongs to the venom waprin family.</text>
</comment>
<dbReference type="InterPro" id="IPR036645">
    <property type="entry name" value="Elafin-like_sf"/>
</dbReference>
<keyword evidence="1" id="KW-0929">Antimicrobial</keyword>
<dbReference type="GeneTree" id="ENSGT01040000243666"/>
<dbReference type="Proteomes" id="UP000472273">
    <property type="component" value="Unplaced"/>
</dbReference>
<dbReference type="GO" id="GO:0042742">
    <property type="term" value="P:defense response to bacterium"/>
    <property type="evidence" value="ECO:0007669"/>
    <property type="project" value="UniProtKB-KW"/>
</dbReference>
<feature type="domain" description="WAP" evidence="5">
    <location>
        <begin position="30"/>
        <end position="77"/>
    </location>
</feature>
<reference evidence="6" key="2">
    <citation type="submission" date="2025-09" db="UniProtKB">
        <authorList>
            <consortium name="Ensembl"/>
        </authorList>
    </citation>
    <scope>IDENTIFICATION</scope>
</reference>
<dbReference type="PRINTS" id="PR00003">
    <property type="entry name" value="4DISULPHCORE"/>
</dbReference>
<dbReference type="SMART" id="SM00217">
    <property type="entry name" value="WAP"/>
    <property type="match status" value="1"/>
</dbReference>
<keyword evidence="2" id="KW-0044">Antibiotic</keyword>
<accession>A0A670YHS8</accession>
<organism evidence="6 7">
    <name type="scientific">Pseudonaja textilis</name>
    <name type="common">Eastern brown snake</name>
    <dbReference type="NCBI Taxonomy" id="8673"/>
    <lineage>
        <taxon>Eukaryota</taxon>
        <taxon>Metazoa</taxon>
        <taxon>Chordata</taxon>
        <taxon>Craniata</taxon>
        <taxon>Vertebrata</taxon>
        <taxon>Euteleostomi</taxon>
        <taxon>Lepidosauria</taxon>
        <taxon>Squamata</taxon>
        <taxon>Bifurcata</taxon>
        <taxon>Unidentata</taxon>
        <taxon>Episquamata</taxon>
        <taxon>Toxicofera</taxon>
        <taxon>Serpentes</taxon>
        <taxon>Colubroidea</taxon>
        <taxon>Elapidae</taxon>
        <taxon>Hydrophiinae</taxon>
        <taxon>Pseudonaja</taxon>
    </lineage>
</organism>
<evidence type="ECO:0000256" key="3">
    <source>
        <dbReference type="ARBA" id="ARBA00023157"/>
    </source>
</evidence>
<dbReference type="Ensembl" id="ENSPTXT00000010943.1">
    <property type="protein sequence ID" value="ENSPTXP00000010589.1"/>
    <property type="gene ID" value="ENSPTXG00000007510.1"/>
</dbReference>
<evidence type="ECO:0000256" key="2">
    <source>
        <dbReference type="ARBA" id="ARBA00023022"/>
    </source>
</evidence>